<feature type="transmembrane region" description="Helical" evidence="6">
    <location>
        <begin position="229"/>
        <end position="252"/>
    </location>
</feature>
<evidence type="ECO:0000256" key="2">
    <source>
        <dbReference type="ARBA" id="ARBA00022448"/>
    </source>
</evidence>
<feature type="transmembrane region" description="Helical" evidence="6">
    <location>
        <begin position="371"/>
        <end position="394"/>
    </location>
</feature>
<keyword evidence="3 6" id="KW-0812">Transmembrane</keyword>
<sequence>MLTNPPLLFCDEPTSGLDSFMAQSIVQTLQNMASKNHTVMCTIHQPSSEVFALFDRVLLMAEGRVAFMGSCADAMKFFNNMNYVCPTNFNPADFFVLTLAIVPGQEDECRRKVHAICDGFADSSDAKEITQSIKDVYEASWGSQFLTVLWRSWIAGVRDVFLFRVRVMQTLIVALVIGLIYLQLDYDQKGVMDINGGIFMLVANTTMSFPVEITLFLREYGSGLYRSDIYYIAKSIAELPTFIVLPIVSMTIDYWMMGLYNSAEAYLVAIGVSVLIANVSMSFGHVVSTLTGSVNIALAIAPPVVIPFMMFGGFFLNTDYSNELLVVNQWENVDSIECAFNATAVAASQRCLFLDGDSVIDYLSFSPDNRWLNVGLMFALLVGFRILAFIFLLIRARLAKS</sequence>
<dbReference type="SUPFAM" id="SSF52540">
    <property type="entry name" value="P-loop containing nucleoside triphosphate hydrolases"/>
    <property type="match status" value="1"/>
</dbReference>
<feature type="transmembrane region" description="Helical" evidence="6">
    <location>
        <begin position="264"/>
        <end position="284"/>
    </location>
</feature>
<dbReference type="Pfam" id="PF19055">
    <property type="entry name" value="ABC2_membrane_7"/>
    <property type="match status" value="1"/>
</dbReference>
<evidence type="ECO:0000256" key="5">
    <source>
        <dbReference type="ARBA" id="ARBA00023136"/>
    </source>
</evidence>
<evidence type="ECO:0000259" key="8">
    <source>
        <dbReference type="Pfam" id="PF19055"/>
    </source>
</evidence>
<feature type="domain" description="ABC-2 type transporter transmembrane" evidence="7">
    <location>
        <begin position="144"/>
        <end position="319"/>
    </location>
</feature>
<dbReference type="AlphaFoldDB" id="A0ABD0M7Q8"/>
<accession>A0ABD0M7Q8</accession>
<keyword evidence="5 6" id="KW-0472">Membrane</keyword>
<dbReference type="GO" id="GO:0016020">
    <property type="term" value="C:membrane"/>
    <property type="evidence" value="ECO:0007669"/>
    <property type="project" value="UniProtKB-SubCell"/>
</dbReference>
<dbReference type="InterPro" id="IPR027417">
    <property type="entry name" value="P-loop_NTPase"/>
</dbReference>
<keyword evidence="4 6" id="KW-1133">Transmembrane helix</keyword>
<dbReference type="Pfam" id="PF01061">
    <property type="entry name" value="ABC2_membrane"/>
    <property type="match status" value="1"/>
</dbReference>
<reference evidence="9 10" key="1">
    <citation type="journal article" date="2023" name="Sci. Data">
        <title>Genome assembly of the Korean intertidal mud-creeper Batillaria attramentaria.</title>
        <authorList>
            <person name="Patra A.K."/>
            <person name="Ho P.T."/>
            <person name="Jun S."/>
            <person name="Lee S.J."/>
            <person name="Kim Y."/>
            <person name="Won Y.J."/>
        </authorList>
    </citation>
    <scope>NUCLEOTIDE SEQUENCE [LARGE SCALE GENOMIC DNA]</scope>
    <source>
        <strain evidence="9">Wonlab-2016</strain>
    </source>
</reference>
<comment type="subcellular location">
    <subcellularLocation>
        <location evidence="1">Membrane</location>
        <topology evidence="1">Multi-pass membrane protein</topology>
    </subcellularLocation>
</comment>
<evidence type="ECO:0000256" key="1">
    <source>
        <dbReference type="ARBA" id="ARBA00004141"/>
    </source>
</evidence>
<gene>
    <name evidence="9" type="ORF">BaRGS_00001349</name>
</gene>
<dbReference type="InterPro" id="IPR050352">
    <property type="entry name" value="ABCG_transporters"/>
</dbReference>
<dbReference type="InterPro" id="IPR013525">
    <property type="entry name" value="ABC2_TM"/>
</dbReference>
<evidence type="ECO:0000259" key="7">
    <source>
        <dbReference type="Pfam" id="PF01061"/>
    </source>
</evidence>
<dbReference type="PANTHER" id="PTHR48041">
    <property type="entry name" value="ABC TRANSPORTER G FAMILY MEMBER 28"/>
    <property type="match status" value="1"/>
</dbReference>
<dbReference type="EMBL" id="JACVVK020000004">
    <property type="protein sequence ID" value="KAK7507414.1"/>
    <property type="molecule type" value="Genomic_DNA"/>
</dbReference>
<organism evidence="9 10">
    <name type="scientific">Batillaria attramentaria</name>
    <dbReference type="NCBI Taxonomy" id="370345"/>
    <lineage>
        <taxon>Eukaryota</taxon>
        <taxon>Metazoa</taxon>
        <taxon>Spiralia</taxon>
        <taxon>Lophotrochozoa</taxon>
        <taxon>Mollusca</taxon>
        <taxon>Gastropoda</taxon>
        <taxon>Caenogastropoda</taxon>
        <taxon>Sorbeoconcha</taxon>
        <taxon>Cerithioidea</taxon>
        <taxon>Batillariidae</taxon>
        <taxon>Batillaria</taxon>
    </lineage>
</organism>
<feature type="transmembrane region" description="Helical" evidence="6">
    <location>
        <begin position="194"/>
        <end position="217"/>
    </location>
</feature>
<dbReference type="PANTHER" id="PTHR48041:SF129">
    <property type="entry name" value="PROTEIN WHITE"/>
    <property type="match status" value="1"/>
</dbReference>
<evidence type="ECO:0000256" key="4">
    <source>
        <dbReference type="ARBA" id="ARBA00022989"/>
    </source>
</evidence>
<dbReference type="Proteomes" id="UP001519460">
    <property type="component" value="Unassembled WGS sequence"/>
</dbReference>
<feature type="transmembrane region" description="Helical" evidence="6">
    <location>
        <begin position="161"/>
        <end position="182"/>
    </location>
</feature>
<feature type="transmembrane region" description="Helical" evidence="6">
    <location>
        <begin position="296"/>
        <end position="316"/>
    </location>
</feature>
<keyword evidence="10" id="KW-1185">Reference proteome</keyword>
<dbReference type="Gene3D" id="3.40.50.300">
    <property type="entry name" value="P-loop containing nucleotide triphosphate hydrolases"/>
    <property type="match status" value="1"/>
</dbReference>
<dbReference type="InterPro" id="IPR043926">
    <property type="entry name" value="ABCG_dom"/>
</dbReference>
<feature type="domain" description="ABC transporter family G" evidence="8">
    <location>
        <begin position="44"/>
        <end position="99"/>
    </location>
</feature>
<evidence type="ECO:0000313" key="9">
    <source>
        <dbReference type="EMBL" id="KAK7507414.1"/>
    </source>
</evidence>
<protein>
    <submittedName>
        <fullName evidence="9">Uncharacterized protein</fullName>
    </submittedName>
</protein>
<proteinExistence type="predicted"/>
<keyword evidence="2" id="KW-0813">Transport</keyword>
<comment type="caution">
    <text evidence="9">The sequence shown here is derived from an EMBL/GenBank/DDBJ whole genome shotgun (WGS) entry which is preliminary data.</text>
</comment>
<evidence type="ECO:0000256" key="3">
    <source>
        <dbReference type="ARBA" id="ARBA00022692"/>
    </source>
</evidence>
<name>A0ABD0M7Q8_9CAEN</name>
<evidence type="ECO:0000256" key="6">
    <source>
        <dbReference type="SAM" id="Phobius"/>
    </source>
</evidence>
<evidence type="ECO:0000313" key="10">
    <source>
        <dbReference type="Proteomes" id="UP001519460"/>
    </source>
</evidence>